<evidence type="ECO:0000313" key="2">
    <source>
        <dbReference type="Proteomes" id="UP001055879"/>
    </source>
</evidence>
<protein>
    <submittedName>
        <fullName evidence="1">Uncharacterized protein</fullName>
    </submittedName>
</protein>
<organism evidence="1 2">
    <name type="scientific">Arctium lappa</name>
    <name type="common">Greater burdock</name>
    <name type="synonym">Lappa major</name>
    <dbReference type="NCBI Taxonomy" id="4217"/>
    <lineage>
        <taxon>Eukaryota</taxon>
        <taxon>Viridiplantae</taxon>
        <taxon>Streptophyta</taxon>
        <taxon>Embryophyta</taxon>
        <taxon>Tracheophyta</taxon>
        <taxon>Spermatophyta</taxon>
        <taxon>Magnoliopsida</taxon>
        <taxon>eudicotyledons</taxon>
        <taxon>Gunneridae</taxon>
        <taxon>Pentapetalae</taxon>
        <taxon>asterids</taxon>
        <taxon>campanulids</taxon>
        <taxon>Asterales</taxon>
        <taxon>Asteraceae</taxon>
        <taxon>Carduoideae</taxon>
        <taxon>Cardueae</taxon>
        <taxon>Arctiinae</taxon>
        <taxon>Arctium</taxon>
    </lineage>
</organism>
<name>A0ACB8Z1F6_ARCLA</name>
<sequence length="796" mass="91258">MFKSTRWRSEKNKIKSVFKLQFHATQLTELGGDALMISVVPADVGKPTSRLEKAKVQDGSCYWEKPLYETVKFSQDQKTRKFYEKIYYFVVAKDSSRFGGVGEVSIDFANYAETSKLSSLSLPLKNANSAAVLHVLIQRVQGSFEQREIDGSGNASHHDQSLRMHFGNGGLKRSIRSNPTEDHGTLSNGINRDHRASSGFDIMLSSSDSSSGLDTPIEHEPKNTKPAREPSITVESSPRWDWLNGSAPKLKRDNSSVSTLGESLEDGSSDAVIQKLKVKVAALTRQADLAELELQTLRKQIVKEMKKGQDLSREVANLEEERNAVKGVKVKAKVNGMLLIDEGDPWALVDELRQELNHEKDLSSDLRLQLQETEKSNAELVLALEKSKSICFDGQQSYVVGSKSETDDDEEQRELEAIVREHSGTKETYLLEQKIVDLYGEIELYKRDKDELEMQIEQIALDYEILKQENHEMCYKLERSQLQEQLKIQYECTSYATLNELESQIEILENDLKSKSKELSESVLAIKELETHIKNLEEDLENQTHRFENDLEDLMNAKTEQEQRAIRAEDNLRKMRLQNANAATRLQEELRRLSRKMASTFEVNEKAATKAMDEANKLRVEKRVLEDMILKMKADFQHLGDRFQEKLLDLSDQISSKSKQLDKIKKQIENMTETKRLNARTMPILEGERSKEVDTYSSDLYLLKEKDLQLEIKEFERKLDVLVQITENSQVVTAENLIPTMKSNNAILTETNKTEDREDFDELSKKMTSLKNKNRLMEAERKEMQEKHSEISLKFP</sequence>
<dbReference type="Proteomes" id="UP001055879">
    <property type="component" value="Linkage Group LG11"/>
</dbReference>
<proteinExistence type="predicted"/>
<reference evidence="1 2" key="2">
    <citation type="journal article" date="2022" name="Mol. Ecol. Resour.">
        <title>The genomes of chicory, endive, great burdock and yacon provide insights into Asteraceae paleo-polyploidization history and plant inulin production.</title>
        <authorList>
            <person name="Fan W."/>
            <person name="Wang S."/>
            <person name="Wang H."/>
            <person name="Wang A."/>
            <person name="Jiang F."/>
            <person name="Liu H."/>
            <person name="Zhao H."/>
            <person name="Xu D."/>
            <person name="Zhang Y."/>
        </authorList>
    </citation>
    <scope>NUCLEOTIDE SEQUENCE [LARGE SCALE GENOMIC DNA]</scope>
    <source>
        <strain evidence="2">cv. Niubang</strain>
    </source>
</reference>
<comment type="caution">
    <text evidence="1">The sequence shown here is derived from an EMBL/GenBank/DDBJ whole genome shotgun (WGS) entry which is preliminary data.</text>
</comment>
<dbReference type="EMBL" id="CM042057">
    <property type="protein sequence ID" value="KAI3691777.1"/>
    <property type="molecule type" value="Genomic_DNA"/>
</dbReference>
<accession>A0ACB8Z1F6</accession>
<evidence type="ECO:0000313" key="1">
    <source>
        <dbReference type="EMBL" id="KAI3691777.1"/>
    </source>
</evidence>
<keyword evidence="2" id="KW-1185">Reference proteome</keyword>
<gene>
    <name evidence="1" type="ORF">L6452_31579</name>
</gene>
<reference evidence="2" key="1">
    <citation type="journal article" date="2022" name="Mol. Ecol. Resour.">
        <title>The genomes of chicory, endive, great burdock and yacon provide insights into Asteraceae palaeo-polyploidization history and plant inulin production.</title>
        <authorList>
            <person name="Fan W."/>
            <person name="Wang S."/>
            <person name="Wang H."/>
            <person name="Wang A."/>
            <person name="Jiang F."/>
            <person name="Liu H."/>
            <person name="Zhao H."/>
            <person name="Xu D."/>
            <person name="Zhang Y."/>
        </authorList>
    </citation>
    <scope>NUCLEOTIDE SEQUENCE [LARGE SCALE GENOMIC DNA]</scope>
    <source>
        <strain evidence="2">cv. Niubang</strain>
    </source>
</reference>